<proteinExistence type="inferred from homology"/>
<keyword evidence="3" id="KW-0276">Fatty acid metabolism</keyword>
<dbReference type="GO" id="GO:0016853">
    <property type="term" value="F:isomerase activity"/>
    <property type="evidence" value="ECO:0007669"/>
    <property type="project" value="UniProtKB-KW"/>
</dbReference>
<dbReference type="PANTHER" id="PTHR43149:SF1">
    <property type="entry name" value="DELTA(3,5)-DELTA(2,4)-DIENOYL-COA ISOMERASE, MITOCHONDRIAL"/>
    <property type="match status" value="1"/>
</dbReference>
<dbReference type="InterPro" id="IPR014748">
    <property type="entry name" value="Enoyl-CoA_hydra_C"/>
</dbReference>
<feature type="region of interest" description="Disordered" evidence="6">
    <location>
        <begin position="390"/>
        <end position="421"/>
    </location>
</feature>
<keyword evidence="5" id="KW-0413">Isomerase</keyword>
<comment type="caution">
    <text evidence="7">The sequence shown here is derived from an EMBL/GenBank/DDBJ whole genome shotgun (WGS) entry which is preliminary data.</text>
</comment>
<evidence type="ECO:0000256" key="4">
    <source>
        <dbReference type="ARBA" id="ARBA00023098"/>
    </source>
</evidence>
<organism evidence="7">
    <name type="scientific">bioreactor metagenome</name>
    <dbReference type="NCBI Taxonomy" id="1076179"/>
    <lineage>
        <taxon>unclassified sequences</taxon>
        <taxon>metagenomes</taxon>
        <taxon>ecological metagenomes</taxon>
    </lineage>
</organism>
<evidence type="ECO:0000256" key="3">
    <source>
        <dbReference type="ARBA" id="ARBA00022832"/>
    </source>
</evidence>
<dbReference type="Gene3D" id="3.90.226.10">
    <property type="entry name" value="2-enoyl-CoA Hydratase, Chain A, domain 1"/>
    <property type="match status" value="1"/>
</dbReference>
<dbReference type="PANTHER" id="PTHR43149">
    <property type="entry name" value="ENOYL-COA HYDRATASE"/>
    <property type="match status" value="1"/>
</dbReference>
<evidence type="ECO:0000256" key="6">
    <source>
        <dbReference type="SAM" id="MobiDB-lite"/>
    </source>
</evidence>
<dbReference type="InterPro" id="IPR045002">
    <property type="entry name" value="Ech1-like"/>
</dbReference>
<feature type="compositionally biased region" description="Basic and acidic residues" evidence="6">
    <location>
        <begin position="74"/>
        <end position="94"/>
    </location>
</feature>
<dbReference type="CDD" id="cd06558">
    <property type="entry name" value="crotonase-like"/>
    <property type="match status" value="1"/>
</dbReference>
<evidence type="ECO:0000256" key="2">
    <source>
        <dbReference type="ARBA" id="ARBA00005254"/>
    </source>
</evidence>
<dbReference type="UniPathway" id="UPA00659"/>
<keyword evidence="4" id="KW-0443">Lipid metabolism</keyword>
<evidence type="ECO:0000313" key="7">
    <source>
        <dbReference type="EMBL" id="MPL75548.1"/>
    </source>
</evidence>
<reference evidence="7" key="1">
    <citation type="submission" date="2019-08" db="EMBL/GenBank/DDBJ databases">
        <authorList>
            <person name="Kucharzyk K."/>
            <person name="Murdoch R.W."/>
            <person name="Higgins S."/>
            <person name="Loffler F."/>
        </authorList>
    </citation>
    <scope>NUCLEOTIDE SEQUENCE</scope>
</reference>
<dbReference type="GO" id="GO:0006635">
    <property type="term" value="P:fatty acid beta-oxidation"/>
    <property type="evidence" value="ECO:0007669"/>
    <property type="project" value="UniProtKB-UniPathway"/>
</dbReference>
<evidence type="ECO:0000256" key="1">
    <source>
        <dbReference type="ARBA" id="ARBA00005005"/>
    </source>
</evidence>
<comment type="pathway">
    <text evidence="1">Lipid metabolism; fatty acid beta-oxidation.</text>
</comment>
<dbReference type="EC" id="4.2.1.149" evidence="7"/>
<keyword evidence="7" id="KW-0456">Lyase</keyword>
<dbReference type="Pfam" id="PF00378">
    <property type="entry name" value="ECH_1"/>
    <property type="match status" value="1"/>
</dbReference>
<dbReference type="GO" id="GO:0016829">
    <property type="term" value="F:lyase activity"/>
    <property type="evidence" value="ECO:0007669"/>
    <property type="project" value="UniProtKB-KW"/>
</dbReference>
<dbReference type="InterPro" id="IPR018376">
    <property type="entry name" value="Enoyl-CoA_hyd/isom_CS"/>
</dbReference>
<dbReference type="InterPro" id="IPR001753">
    <property type="entry name" value="Enoyl-CoA_hydra/iso"/>
</dbReference>
<comment type="similarity">
    <text evidence="2">Belongs to the enoyl-CoA hydratase/isomerase family.</text>
</comment>
<dbReference type="AlphaFoldDB" id="A0A644U9D1"/>
<accession>A0A644U9D1</accession>
<sequence length="713" mass="75715">MRLILLICNSCSLGQEPAPAARLRQITTERGKRESPWPSERRAGAGQRAGQGCGKGLDLGLGAAGDADAAVERRNAGHPHEDPGRGELRQHGAREGAVAAAVDGDEIRRRGQRLKPVFPRDGADPVARGGDQPAHVGKPGGVGQCGKCAGLADPAHAEVIADLVEGGDERCRADGIAHPRAGEPMRLREGAHPDHPRVVGVDRRFGALGGEFHIGLVDNEQAALGHARHHRGDRRAGVVRAHRVVGVGDVDQLRHDLSGQGQQRLGVLGIARIGHLVRHAAKARDVEVEGRIAAFRGDDGIARRDHQPAQIAEQPVDALADHDVLGPAAMARGECHLQLVILRVAVFPRLACRRRHRGDRARRGAKAVLVRAQPGSEGVAHAALLRFRPDEGHGRGQGVDQRGVARSGHDAKSLGAKPAPGKGADFVASRAAGPAAMRRVTAYTRKRADREEYMARLTTEILGGIAFVTLTRPEKMNAVDFEMIDAVIAAGEALATQPGLRAVVLAGEGRAFCAGLDVANFARLAQGGAEDLILPRSHGAANRFQQFSLVWRALPVPVIAALQGVAFGAGFQLALGADIRVAAPDTRLSIMEIKWGLVPDMGGMVTLPELTRADVVRRLTYTAEEIGAVQARDWGLVTEIAEDPLARATELAETIAARSPSAIRAAKRLIATAWAAPADTVLMAESREQVELIGKPDQREVIAANLQHRAPVF</sequence>
<name>A0A644U9D1_9ZZZZ</name>
<feature type="compositionally biased region" description="Basic and acidic residues" evidence="6">
    <location>
        <begin position="27"/>
        <end position="43"/>
    </location>
</feature>
<gene>
    <name evidence="7" type="primary">caiD_2</name>
    <name evidence="7" type="ORF">SDC9_21372</name>
</gene>
<dbReference type="EMBL" id="VSSQ01000089">
    <property type="protein sequence ID" value="MPL75548.1"/>
    <property type="molecule type" value="Genomic_DNA"/>
</dbReference>
<dbReference type="Gene3D" id="1.10.12.10">
    <property type="entry name" value="Lyase 2-enoyl-coa Hydratase, Chain A, domain 2"/>
    <property type="match status" value="1"/>
</dbReference>
<feature type="region of interest" description="Disordered" evidence="6">
    <location>
        <begin position="27"/>
        <end position="57"/>
    </location>
</feature>
<dbReference type="PROSITE" id="PS00166">
    <property type="entry name" value="ENOYL_COA_HYDRATASE"/>
    <property type="match status" value="1"/>
</dbReference>
<feature type="region of interest" description="Disordered" evidence="6">
    <location>
        <begin position="74"/>
        <end position="129"/>
    </location>
</feature>
<dbReference type="NCBIfam" id="NF005699">
    <property type="entry name" value="PRK07509.1"/>
    <property type="match status" value="1"/>
</dbReference>
<feature type="compositionally biased region" description="Gly residues" evidence="6">
    <location>
        <begin position="47"/>
        <end position="57"/>
    </location>
</feature>
<protein>
    <submittedName>
        <fullName evidence="7">Carnitinyl-CoA dehydratase</fullName>
        <ecNumber evidence="7">4.2.1.149</ecNumber>
    </submittedName>
</protein>
<dbReference type="InterPro" id="IPR029045">
    <property type="entry name" value="ClpP/crotonase-like_dom_sf"/>
</dbReference>
<dbReference type="SUPFAM" id="SSF52096">
    <property type="entry name" value="ClpP/crotonase"/>
    <property type="match status" value="1"/>
</dbReference>
<evidence type="ECO:0000256" key="5">
    <source>
        <dbReference type="ARBA" id="ARBA00023235"/>
    </source>
</evidence>